<reference evidence="2 3" key="1">
    <citation type="submission" date="2018-04" db="EMBL/GenBank/DDBJ databases">
        <title>Genomic Encyclopedia of Archaeal and Bacterial Type Strains, Phase II (KMG-II): from individual species to whole genera.</title>
        <authorList>
            <person name="Goeker M."/>
        </authorList>
    </citation>
    <scope>NUCLEOTIDE SEQUENCE [LARGE SCALE GENOMIC DNA]</scope>
    <source>
        <strain evidence="2 3">DSM 26809</strain>
    </source>
</reference>
<dbReference type="Gene3D" id="2.60.40.1930">
    <property type="match status" value="1"/>
</dbReference>
<evidence type="ECO:0008006" key="4">
    <source>
        <dbReference type="Google" id="ProtNLM"/>
    </source>
</evidence>
<dbReference type="SUPFAM" id="SSF49478">
    <property type="entry name" value="Cna protein B-type domain"/>
    <property type="match status" value="1"/>
</dbReference>
<accession>A0A2T5J764</accession>
<dbReference type="Proteomes" id="UP000244168">
    <property type="component" value="Unassembled WGS sequence"/>
</dbReference>
<gene>
    <name evidence="2" type="ORF">C8P68_106209</name>
</gene>
<name>A0A2T5J764_9SPHI</name>
<proteinExistence type="predicted"/>
<keyword evidence="3" id="KW-1185">Reference proteome</keyword>
<comment type="caution">
    <text evidence="2">The sequence shown here is derived from an EMBL/GenBank/DDBJ whole genome shotgun (WGS) entry which is preliminary data.</text>
</comment>
<evidence type="ECO:0000313" key="3">
    <source>
        <dbReference type="Proteomes" id="UP000244168"/>
    </source>
</evidence>
<sequence length="801" mass="87554">MPKHLLWLLLLLTVCRAKAQTAAPVNPNFKLFFEKTYLHTDRDVYLQGDTLWFKAYLVNAQDNIPIATSNNLHVELIDAGATIRGSEVIKLDNSSGHGDFILDTVPAGTYRLRAYTNWMRNFGDNFFFEKRITLLPSASGKATANNAAKAGTASVTPAPVTAPATPSAPTVRFFPEGGSLVEGLGSIVAVKAEDGDGLGLPATGAILSAAGDTVAHFNCDAEGMALFALLPVAGQSYKAVVLLNKKPATFQLPSALKEGLALQIRQSDSLLTTVISRNSTSMPTAYRLTVKHGGVSLISQDIQLTGNQLAARIPTATLPEGVSAVTIYDDQNKPHCERLVYIHHPGQSNISLNTNKKVYKTSEPVTLNIGTKPNANLSVAVVDQSVALQQDDIAAYLLLGSELRGQIHHAARYFDTTNVNRFKQVDMLLLTQGWRDFVWRRLIDSGIHISYMMEEGIPIDGKVTDDNTESPIPNLNLSLFAPEAKGGTLQSARSDADGRFHFPGLIWYGKENIKMAALNDKGVKQGSIQLDKNLTVAAVAPMAFNKLAKQDSIGIAKAGQVQLALDAKRPDVTQLKEVKVRANRSSVVLRGGKVLTTWGDQQMFNITPDDKQYKTLEWYLLQKMKGATQAGADDNGIYYMRKQPLLFINDVELNMDDTAQANAYRIQYYNMPITKFKKIVFKPMIGTDHSLNATKITEGQLQDYFLLYLYLVDDATIDNPGSLQTFRDGYYQARVFYKPANEKEVTKAGYRPTIHWEPDVHADASGHASINFLNNGEAGKVIVQGITPAGVPVSGSLVIGH</sequence>
<organism evidence="2 3">
    <name type="scientific">Mucilaginibacter yixingensis</name>
    <dbReference type="NCBI Taxonomy" id="1295612"/>
    <lineage>
        <taxon>Bacteria</taxon>
        <taxon>Pseudomonadati</taxon>
        <taxon>Bacteroidota</taxon>
        <taxon>Sphingobacteriia</taxon>
        <taxon>Sphingobacteriales</taxon>
        <taxon>Sphingobacteriaceae</taxon>
        <taxon>Mucilaginibacter</taxon>
    </lineage>
</organism>
<dbReference type="EMBL" id="QAOQ01000006">
    <property type="protein sequence ID" value="PTQ94995.1"/>
    <property type="molecule type" value="Genomic_DNA"/>
</dbReference>
<evidence type="ECO:0000256" key="1">
    <source>
        <dbReference type="SAM" id="SignalP"/>
    </source>
</evidence>
<feature type="signal peptide" evidence="1">
    <location>
        <begin position="1"/>
        <end position="19"/>
    </location>
</feature>
<feature type="chain" id="PRO_5015687316" description="MG2 domain-containing protein" evidence="1">
    <location>
        <begin position="20"/>
        <end position="801"/>
    </location>
</feature>
<dbReference type="OrthoDB" id="609485at2"/>
<keyword evidence="1" id="KW-0732">Signal</keyword>
<protein>
    <recommendedName>
        <fullName evidence="4">MG2 domain-containing protein</fullName>
    </recommendedName>
</protein>
<dbReference type="RefSeq" id="WP_146166574.1">
    <property type="nucleotide sequence ID" value="NZ_CP160205.1"/>
</dbReference>
<dbReference type="AlphaFoldDB" id="A0A2T5J764"/>
<evidence type="ECO:0000313" key="2">
    <source>
        <dbReference type="EMBL" id="PTQ94995.1"/>
    </source>
</evidence>